<name>A0ABY8DLK5_9HYPH</name>
<evidence type="ECO:0008006" key="4">
    <source>
        <dbReference type="Google" id="ProtNLM"/>
    </source>
</evidence>
<feature type="transmembrane region" description="Helical" evidence="1">
    <location>
        <begin position="61"/>
        <end position="80"/>
    </location>
</feature>
<keyword evidence="1" id="KW-0812">Transmembrane</keyword>
<reference evidence="2 3" key="1">
    <citation type="submission" date="2023-03" db="EMBL/GenBank/DDBJ databases">
        <authorList>
            <person name="Kaur S."/>
            <person name="Espinosa-Saiz D."/>
            <person name="Velazquez E."/>
            <person name="Menendez E."/>
            <person name="diCenzo G.C."/>
        </authorList>
    </citation>
    <scope>NUCLEOTIDE SEQUENCE [LARGE SCALE GENOMIC DNA]</scope>
    <source>
        <strain evidence="2 3">LMG 24692</strain>
        <plasmid evidence="2 3">unnamed</plasmid>
    </source>
</reference>
<evidence type="ECO:0000256" key="1">
    <source>
        <dbReference type="SAM" id="Phobius"/>
    </source>
</evidence>
<proteinExistence type="predicted"/>
<organism evidence="2 3">
    <name type="scientific">Sinorhizobium garamanticum</name>
    <dbReference type="NCBI Taxonomy" id="680247"/>
    <lineage>
        <taxon>Bacteria</taxon>
        <taxon>Pseudomonadati</taxon>
        <taxon>Pseudomonadota</taxon>
        <taxon>Alphaproteobacteria</taxon>
        <taxon>Hyphomicrobiales</taxon>
        <taxon>Rhizobiaceae</taxon>
        <taxon>Sinorhizobium/Ensifer group</taxon>
        <taxon>Sinorhizobium</taxon>
    </lineage>
</organism>
<feature type="transmembrane region" description="Helical" evidence="1">
    <location>
        <begin position="85"/>
        <end position="105"/>
    </location>
</feature>
<keyword evidence="2" id="KW-0614">Plasmid</keyword>
<evidence type="ECO:0000313" key="3">
    <source>
        <dbReference type="Proteomes" id="UP001229355"/>
    </source>
</evidence>
<gene>
    <name evidence="2" type="ORF">PZN02_006094</name>
</gene>
<keyword evidence="1" id="KW-0472">Membrane</keyword>
<feature type="transmembrane region" description="Helical" evidence="1">
    <location>
        <begin position="133"/>
        <end position="150"/>
    </location>
</feature>
<dbReference type="EMBL" id="CP120375">
    <property type="protein sequence ID" value="WEX91774.1"/>
    <property type="molecule type" value="Genomic_DNA"/>
</dbReference>
<keyword evidence="3" id="KW-1185">Reference proteome</keyword>
<protein>
    <recommendedName>
        <fullName evidence="4">TrbL/VirB6 plasmid conjugal transfer protein</fullName>
    </recommendedName>
</protein>
<sequence>MAPFRARLGKLLQNITGGSGETGLASGDQLAHKGDIFFIAILILVVLGSIALLIWVPGTVVQYVLAALWGLTVGGALLLYLPAKLLITVIGGLLGVGASDLAGLAQVVEKMSTTVVAIAKTISSTGPVQFQQQAIWLFLALVALCCLPAYRTEKSA</sequence>
<keyword evidence="1" id="KW-1133">Transmembrane helix</keyword>
<dbReference type="Proteomes" id="UP001229355">
    <property type="component" value="Plasmid unnamed"/>
</dbReference>
<evidence type="ECO:0000313" key="2">
    <source>
        <dbReference type="EMBL" id="WEX91774.1"/>
    </source>
</evidence>
<accession>A0ABY8DLK5</accession>
<feature type="transmembrane region" description="Helical" evidence="1">
    <location>
        <begin position="36"/>
        <end position="55"/>
    </location>
</feature>
<dbReference type="RefSeq" id="WP_280663731.1">
    <property type="nucleotide sequence ID" value="NZ_CP120375.1"/>
</dbReference>
<geneLocation type="plasmid" evidence="2 3">
    <name>unnamed</name>
</geneLocation>